<reference evidence="2" key="2">
    <citation type="submission" date="2025-09" db="UniProtKB">
        <authorList>
            <consortium name="Ensembl"/>
        </authorList>
    </citation>
    <scope>IDENTIFICATION</scope>
</reference>
<evidence type="ECO:0000256" key="1">
    <source>
        <dbReference type="PIRSR" id="PIRSR620405-1"/>
    </source>
</evidence>
<dbReference type="PANTHER" id="PTHR45682">
    <property type="entry name" value="AGAP008228-PA"/>
    <property type="match status" value="1"/>
</dbReference>
<dbReference type="GO" id="GO:0008138">
    <property type="term" value="F:protein tyrosine/serine/threonine phosphatase activity"/>
    <property type="evidence" value="ECO:0007669"/>
    <property type="project" value="InterPro"/>
</dbReference>
<dbReference type="AlphaFoldDB" id="A0A8C7CG27"/>
<dbReference type="SUPFAM" id="SSF52799">
    <property type="entry name" value="(Phosphotyrosine protein) phosphatases II"/>
    <property type="match status" value="1"/>
</dbReference>
<dbReference type="GO" id="GO:0005737">
    <property type="term" value="C:cytoplasm"/>
    <property type="evidence" value="ECO:0007669"/>
    <property type="project" value="TreeGrafter"/>
</dbReference>
<reference evidence="2" key="1">
    <citation type="submission" date="2025-08" db="UniProtKB">
        <authorList>
            <consortium name="Ensembl"/>
        </authorList>
    </citation>
    <scope>IDENTIFICATION</scope>
</reference>
<dbReference type="Gene3D" id="3.90.190.10">
    <property type="entry name" value="Protein tyrosine phosphatase superfamily"/>
    <property type="match status" value="1"/>
</dbReference>
<keyword evidence="3" id="KW-1185">Reference proteome</keyword>
<organism evidence="2 3">
    <name type="scientific">Oncorhynchus kisutch</name>
    <name type="common">Coho salmon</name>
    <name type="synonym">Salmo kisutch</name>
    <dbReference type="NCBI Taxonomy" id="8019"/>
    <lineage>
        <taxon>Eukaryota</taxon>
        <taxon>Metazoa</taxon>
        <taxon>Chordata</taxon>
        <taxon>Craniata</taxon>
        <taxon>Vertebrata</taxon>
        <taxon>Euteleostomi</taxon>
        <taxon>Actinopterygii</taxon>
        <taxon>Neopterygii</taxon>
        <taxon>Teleostei</taxon>
        <taxon>Protacanthopterygii</taxon>
        <taxon>Salmoniformes</taxon>
        <taxon>Salmonidae</taxon>
        <taxon>Salmoninae</taxon>
        <taxon>Oncorhynchus</taxon>
    </lineage>
</organism>
<evidence type="ECO:0000313" key="3">
    <source>
        <dbReference type="Proteomes" id="UP000694557"/>
    </source>
</evidence>
<name>A0A8C7CG27_ONCKI</name>
<protein>
    <submittedName>
        <fullName evidence="2">Uncharacterized protein</fullName>
    </submittedName>
</protein>
<sequence>MKQNQSAAYRAMQQLNDLCANGDGYYSMPIHRVVEVFPPERYVGNACVSFAWVQCVNEMFILNFIDGYKLMLYCVPFSLTFSPSPRPSGKVYVYCREGYSRSPKMDVLSAQSIVRLKREINPNDGFMRQLCRLNEMLAAEGKF</sequence>
<dbReference type="Ensembl" id="ENSOKIT00005004065.1">
    <property type="protein sequence ID" value="ENSOKIP00005003880.1"/>
    <property type="gene ID" value="ENSOKIG00005001753.1"/>
</dbReference>
<dbReference type="GeneTree" id="ENSGT00990000212733"/>
<dbReference type="InterPro" id="IPR029021">
    <property type="entry name" value="Prot-tyrosine_phosphatase-like"/>
</dbReference>
<proteinExistence type="predicted"/>
<dbReference type="GO" id="GO:0033549">
    <property type="term" value="F:MAP kinase phosphatase activity"/>
    <property type="evidence" value="ECO:0007669"/>
    <property type="project" value="TreeGrafter"/>
</dbReference>
<dbReference type="GO" id="GO:0043409">
    <property type="term" value="P:negative regulation of MAPK cascade"/>
    <property type="evidence" value="ECO:0007669"/>
    <property type="project" value="TreeGrafter"/>
</dbReference>
<evidence type="ECO:0000313" key="2">
    <source>
        <dbReference type="Ensembl" id="ENSOKIP00005003880.1"/>
    </source>
</evidence>
<dbReference type="Proteomes" id="UP000694557">
    <property type="component" value="Unassembled WGS sequence"/>
</dbReference>
<accession>A0A8C7CG27</accession>
<dbReference type="PANTHER" id="PTHR45682:SF1">
    <property type="entry name" value="DUAL SPECIFICITY PROTEIN PHOSPHATASE 3"/>
    <property type="match status" value="1"/>
</dbReference>
<feature type="active site" description="Phosphocysteine intermediate" evidence="1">
    <location>
        <position position="95"/>
    </location>
</feature>
<dbReference type="InterPro" id="IPR020405">
    <property type="entry name" value="Atypical_DUSP_subfamA"/>
</dbReference>